<feature type="domain" description="HTH luxR-type" evidence="4">
    <location>
        <begin position="901"/>
        <end position="965"/>
    </location>
</feature>
<evidence type="ECO:0000259" key="4">
    <source>
        <dbReference type="PROSITE" id="PS50043"/>
    </source>
</evidence>
<proteinExistence type="predicted"/>
<dbReference type="EMBL" id="JACHJL010000011">
    <property type="protein sequence ID" value="MBB5937245.1"/>
    <property type="molecule type" value="Genomic_DNA"/>
</dbReference>
<dbReference type="PROSITE" id="PS50043">
    <property type="entry name" value="HTH_LUXR_2"/>
    <property type="match status" value="1"/>
</dbReference>
<dbReference type="GO" id="GO:0005737">
    <property type="term" value="C:cytoplasm"/>
    <property type="evidence" value="ECO:0007669"/>
    <property type="project" value="TreeGrafter"/>
</dbReference>
<evidence type="ECO:0000256" key="1">
    <source>
        <dbReference type="ARBA" id="ARBA00022741"/>
    </source>
</evidence>
<gene>
    <name evidence="5" type="ORF">FHS42_004324</name>
</gene>
<dbReference type="Pfam" id="PF00196">
    <property type="entry name" value="GerE"/>
    <property type="match status" value="1"/>
</dbReference>
<evidence type="ECO:0000313" key="6">
    <source>
        <dbReference type="Proteomes" id="UP000588098"/>
    </source>
</evidence>
<dbReference type="SUPFAM" id="SSF52540">
    <property type="entry name" value="P-loop containing nucleoside triphosphate hydrolases"/>
    <property type="match status" value="1"/>
</dbReference>
<accession>A0A7W9UZN9</accession>
<keyword evidence="2" id="KW-0067">ATP-binding</keyword>
<dbReference type="InterPro" id="IPR036388">
    <property type="entry name" value="WH-like_DNA-bd_sf"/>
</dbReference>
<feature type="region of interest" description="Disordered" evidence="3">
    <location>
        <begin position="92"/>
        <end position="122"/>
    </location>
</feature>
<keyword evidence="6" id="KW-1185">Reference proteome</keyword>
<name>A0A7W9UZN9_9ACTN</name>
<dbReference type="PANTHER" id="PTHR16305">
    <property type="entry name" value="TESTICULAR SOLUBLE ADENYLYL CYCLASE"/>
    <property type="match status" value="1"/>
</dbReference>
<dbReference type="InterPro" id="IPR041664">
    <property type="entry name" value="AAA_16"/>
</dbReference>
<dbReference type="Proteomes" id="UP000588098">
    <property type="component" value="Unassembled WGS sequence"/>
</dbReference>
<dbReference type="AlphaFoldDB" id="A0A7W9UZN9"/>
<dbReference type="InterPro" id="IPR000792">
    <property type="entry name" value="Tscrpt_reg_LuxR_C"/>
</dbReference>
<dbReference type="CDD" id="cd06170">
    <property type="entry name" value="LuxR_C_like"/>
    <property type="match status" value="1"/>
</dbReference>
<keyword evidence="5" id="KW-0238">DNA-binding</keyword>
<keyword evidence="1" id="KW-0547">Nucleotide-binding</keyword>
<evidence type="ECO:0000256" key="2">
    <source>
        <dbReference type="ARBA" id="ARBA00022840"/>
    </source>
</evidence>
<dbReference type="SMART" id="SM00421">
    <property type="entry name" value="HTH_LUXR"/>
    <property type="match status" value="1"/>
</dbReference>
<dbReference type="Gene3D" id="1.10.10.10">
    <property type="entry name" value="Winged helix-like DNA-binding domain superfamily/Winged helix DNA-binding domain"/>
    <property type="match status" value="1"/>
</dbReference>
<evidence type="ECO:0000256" key="3">
    <source>
        <dbReference type="SAM" id="MobiDB-lite"/>
    </source>
</evidence>
<sequence>MNEGASPQFQPKLIGRDKVVQRLIDCATAASGPAVWLVRGEIGVGRSAVLGTLAERVRATGMPVHEVMCLPRDHQAAYLLAHRLVTALTPAARTATSPTGPVAKTSTLRPAARSHTGPRDPAEAVSIQLNRALRTHTRAVVLVDDAQFADPETLRLVRVIAPTLALSAVRLVLGVSPIGGVSSGEPAAHEAGEGAVWLLPGALAVDTVSVPPLTKEDVADLVTDRLRAVPDHDLVAELYRLSGGNPGAISAALGPAGEAAIGTLIGHAHLVPGAPSPVLQDDDRFVRALRDLGDTVWRVAKALSVLEPMGRRTPSILAAVTGLPADTVASALSRLVTAGLVVCPDSDGHERPGNWTFRIPLIAVALRARLGPYERRAVSAAAVSALWEPDDDRPATTEQERGDGAARRAYLADRIVDAGALIERRRALGELLGAAAQLSDTHTRAAANWLRAAADLTDDPTLRASLLARHAATAYRARDARVAAEAAGTVLRTHSGELDPAARQEITVVHLMALAAAGDIGALGAQHRPRPDDADGASAIAGVLALCLLGCWSQALELIAATGLDTRPDPVTRYFGKMYKDAAMMMGGDAAGLHTALRTAADPSLPPHMAFELTAQQCDYLLSMGSLRQANELLHARGIAASQLPAESVLLRQYLTGSWEEGLATARSLMVSSCATARPPVSVLAHSRASTMLLALGRPSRARTVLDIARAQPVSVSYLLDAEEAAIASFIGEPDLAEQSVRRGLDDARERGCVLGTEPLWAALAALESDRGRPERAGESMSELERITTAMPSDSTRLLYLRACLRAVRHHPELAAELPDQLACAREAVQLARASDQPFETARTLLAVATTTDPYAHPDGPHGPDGEALLREAYDLFGHLGALVWRYRTRTALREAALPVPGRRTATEENETLLATLVAEGLTNRQIARALSVSESSVASRLTRLFHRTGLRSRVELATIMLATNRR</sequence>
<dbReference type="GO" id="GO:0004016">
    <property type="term" value="F:adenylate cyclase activity"/>
    <property type="evidence" value="ECO:0007669"/>
    <property type="project" value="TreeGrafter"/>
</dbReference>
<dbReference type="InterPro" id="IPR016032">
    <property type="entry name" value="Sig_transdc_resp-reg_C-effctor"/>
</dbReference>
<dbReference type="InterPro" id="IPR027417">
    <property type="entry name" value="P-loop_NTPase"/>
</dbReference>
<organism evidence="5 6">
    <name type="scientific">Streptomyces zagrosensis</name>
    <dbReference type="NCBI Taxonomy" id="1042984"/>
    <lineage>
        <taxon>Bacteria</taxon>
        <taxon>Bacillati</taxon>
        <taxon>Actinomycetota</taxon>
        <taxon>Actinomycetes</taxon>
        <taxon>Kitasatosporales</taxon>
        <taxon>Streptomycetaceae</taxon>
        <taxon>Streptomyces</taxon>
    </lineage>
</organism>
<dbReference type="SUPFAM" id="SSF46894">
    <property type="entry name" value="C-terminal effector domain of the bipartite response regulators"/>
    <property type="match status" value="1"/>
</dbReference>
<dbReference type="RefSeq" id="WP_184574081.1">
    <property type="nucleotide sequence ID" value="NZ_JACHJL010000011.1"/>
</dbReference>
<reference evidence="5 6" key="1">
    <citation type="submission" date="2020-08" db="EMBL/GenBank/DDBJ databases">
        <title>Genomic Encyclopedia of Type Strains, Phase III (KMG-III): the genomes of soil and plant-associated and newly described type strains.</title>
        <authorList>
            <person name="Whitman W."/>
        </authorList>
    </citation>
    <scope>NUCLEOTIDE SEQUENCE [LARGE SCALE GENOMIC DNA]</scope>
    <source>
        <strain evidence="5 6">CECT 8305</strain>
    </source>
</reference>
<dbReference type="GO" id="GO:0003677">
    <property type="term" value="F:DNA binding"/>
    <property type="evidence" value="ECO:0007669"/>
    <property type="project" value="UniProtKB-KW"/>
</dbReference>
<evidence type="ECO:0000313" key="5">
    <source>
        <dbReference type="EMBL" id="MBB5937245.1"/>
    </source>
</evidence>
<comment type="caution">
    <text evidence="5">The sequence shown here is derived from an EMBL/GenBank/DDBJ whole genome shotgun (WGS) entry which is preliminary data.</text>
</comment>
<dbReference type="GO" id="GO:0005524">
    <property type="term" value="F:ATP binding"/>
    <property type="evidence" value="ECO:0007669"/>
    <property type="project" value="UniProtKB-KW"/>
</dbReference>
<dbReference type="Pfam" id="PF13191">
    <property type="entry name" value="AAA_16"/>
    <property type="match status" value="1"/>
</dbReference>
<dbReference type="PANTHER" id="PTHR16305:SF28">
    <property type="entry name" value="GUANYLATE CYCLASE DOMAIN-CONTAINING PROTEIN"/>
    <property type="match status" value="1"/>
</dbReference>
<dbReference type="GO" id="GO:0006355">
    <property type="term" value="P:regulation of DNA-templated transcription"/>
    <property type="evidence" value="ECO:0007669"/>
    <property type="project" value="InterPro"/>
</dbReference>
<dbReference type="PROSITE" id="PS00622">
    <property type="entry name" value="HTH_LUXR_1"/>
    <property type="match status" value="1"/>
</dbReference>
<feature type="compositionally biased region" description="Polar residues" evidence="3">
    <location>
        <begin position="94"/>
        <end position="108"/>
    </location>
</feature>
<protein>
    <submittedName>
        <fullName evidence="5">DNA-binding CsgD family transcriptional regulator/DNA-binding transcriptional ArsR family regulator</fullName>
    </submittedName>
</protein>